<dbReference type="OrthoDB" id="1190024at2"/>
<evidence type="ECO:0000313" key="3">
    <source>
        <dbReference type="Proteomes" id="UP000217289"/>
    </source>
</evidence>
<evidence type="ECO:0000313" key="2">
    <source>
        <dbReference type="EMBL" id="ATB33897.1"/>
    </source>
</evidence>
<evidence type="ECO:0000259" key="1">
    <source>
        <dbReference type="SMART" id="SM00860"/>
    </source>
</evidence>
<protein>
    <recommendedName>
        <fullName evidence="1">Knr4/Smi1-like domain-containing protein</fullName>
    </recommendedName>
</protein>
<dbReference type="InterPro" id="IPR037883">
    <property type="entry name" value="Knr4/Smi1-like_sf"/>
</dbReference>
<feature type="domain" description="Knr4/Smi1-like" evidence="1">
    <location>
        <begin position="49"/>
        <end position="205"/>
    </location>
</feature>
<dbReference type="EMBL" id="CP022163">
    <property type="protein sequence ID" value="ATB33897.1"/>
    <property type="molecule type" value="Genomic_DNA"/>
</dbReference>
<proteinExistence type="predicted"/>
<dbReference type="InterPro" id="IPR018958">
    <property type="entry name" value="Knr4/Smi1-like_dom"/>
</dbReference>
<accession>A0A250IRT3</accession>
<name>A0A250IRT3_9BACT</name>
<sequence>MDASRTRIQRIRTRLGMARERWRVFEARGGAPRARYFGARKHRFELAPPVTLEAVRQWEAAFQVELPEAYRIFLTELGEQGAGPFYGLDSPWGLLRKSAEARAGYGGWMRAPCSLREDLPPGGPEDTRWLERIGGADWEERFNQDKWSPSQGTLSLVQVGCGEEIVLILNGPLRGRLCQLCEVWQTPQVHAAPDFLTWYEDWIEGVILGADTPGLA</sequence>
<dbReference type="AlphaFoldDB" id="A0A250IRT3"/>
<dbReference type="KEGG" id="mbd:MEBOL_007398"/>
<dbReference type="SMART" id="SM00860">
    <property type="entry name" value="SMI1_KNR4"/>
    <property type="match status" value="1"/>
</dbReference>
<gene>
    <name evidence="2" type="ORF">MEBOL_007398</name>
</gene>
<keyword evidence="3" id="KW-1185">Reference proteome</keyword>
<dbReference type="SUPFAM" id="SSF160631">
    <property type="entry name" value="SMI1/KNR4-like"/>
    <property type="match status" value="1"/>
</dbReference>
<dbReference type="Proteomes" id="UP000217289">
    <property type="component" value="Chromosome"/>
</dbReference>
<dbReference type="RefSeq" id="WP_095981867.1">
    <property type="nucleotide sequence ID" value="NZ_CP022163.1"/>
</dbReference>
<reference evidence="2 3" key="1">
    <citation type="submission" date="2017-06" db="EMBL/GenBank/DDBJ databases">
        <authorList>
            <person name="Kim H.J."/>
            <person name="Triplett B.A."/>
        </authorList>
    </citation>
    <scope>NUCLEOTIDE SEQUENCE [LARGE SCALE GENOMIC DNA]</scope>
    <source>
        <strain evidence="2 3">DSM 14713</strain>
    </source>
</reference>
<organism evidence="2 3">
    <name type="scientific">Melittangium boletus DSM 14713</name>
    <dbReference type="NCBI Taxonomy" id="1294270"/>
    <lineage>
        <taxon>Bacteria</taxon>
        <taxon>Pseudomonadati</taxon>
        <taxon>Myxococcota</taxon>
        <taxon>Myxococcia</taxon>
        <taxon>Myxococcales</taxon>
        <taxon>Cystobacterineae</taxon>
        <taxon>Archangiaceae</taxon>
        <taxon>Melittangium</taxon>
    </lineage>
</organism>